<evidence type="ECO:0000313" key="3">
    <source>
        <dbReference type="EMBL" id="GIY33126.1"/>
    </source>
</evidence>
<feature type="domain" description="Alpha-mannosidase Ams1-like N-terminal" evidence="2">
    <location>
        <begin position="50"/>
        <end position="148"/>
    </location>
</feature>
<dbReference type="Proteomes" id="UP001054945">
    <property type="component" value="Unassembled WGS sequence"/>
</dbReference>
<dbReference type="AlphaFoldDB" id="A0AAV4SIV1"/>
<dbReference type="PANTHER" id="PTHR46017:SF1">
    <property type="entry name" value="ALPHA-MANNOSIDASE 2C1"/>
    <property type="match status" value="1"/>
</dbReference>
<dbReference type="GO" id="GO:0004559">
    <property type="term" value="F:alpha-mannosidase activity"/>
    <property type="evidence" value="ECO:0007669"/>
    <property type="project" value="InterPro"/>
</dbReference>
<evidence type="ECO:0008006" key="5">
    <source>
        <dbReference type="Google" id="ProtNLM"/>
    </source>
</evidence>
<dbReference type="Pfam" id="PF22907">
    <property type="entry name" value="Ams1-like_1st"/>
    <property type="match status" value="1"/>
</dbReference>
<evidence type="ECO:0000313" key="4">
    <source>
        <dbReference type="Proteomes" id="UP001054945"/>
    </source>
</evidence>
<dbReference type="PANTHER" id="PTHR46017">
    <property type="entry name" value="ALPHA-MANNOSIDASE 2C1"/>
    <property type="match status" value="1"/>
</dbReference>
<dbReference type="Pfam" id="PF01074">
    <property type="entry name" value="Glyco_hydro_38N"/>
    <property type="match status" value="1"/>
</dbReference>
<protein>
    <recommendedName>
        <fullName evidence="5">Glycoside hydrolase family 38 N-terminal domain-containing protein</fullName>
    </recommendedName>
</protein>
<dbReference type="EMBL" id="BPLR01009594">
    <property type="protein sequence ID" value="GIY33126.1"/>
    <property type="molecule type" value="Genomic_DNA"/>
</dbReference>
<reference evidence="3 4" key="1">
    <citation type="submission" date="2021-06" db="EMBL/GenBank/DDBJ databases">
        <title>Caerostris extrusa draft genome.</title>
        <authorList>
            <person name="Kono N."/>
            <person name="Arakawa K."/>
        </authorList>
    </citation>
    <scope>NUCLEOTIDE SEQUENCE [LARGE SCALE GENOMIC DNA]</scope>
</reference>
<dbReference type="InterPro" id="IPR000602">
    <property type="entry name" value="Glyco_hydro_38_N"/>
</dbReference>
<gene>
    <name evidence="3" type="primary">Man2c1</name>
    <name evidence="3" type="ORF">CEXT_516431</name>
</gene>
<dbReference type="Gene3D" id="3.20.110.10">
    <property type="entry name" value="Glycoside hydrolase 38, N terminal domain"/>
    <property type="match status" value="1"/>
</dbReference>
<dbReference type="InterPro" id="IPR054723">
    <property type="entry name" value="Ams1-like_N"/>
</dbReference>
<sequence>MASLTKNYRTTLERIEKFISPLYFIDVNLYGRQYPYKTSLPTLLHFDSNGRIPFKEAMEIGNFTTTKVGASFGPTWTTHWFKVRIDIPESWLGKEVHLRWHTGCESMVWTSDGIPLQGLNADDRQSFIVCSNATLEDLRQTFYIEMAYIACFDRQVYDLVIDFEVLHGIAKHLPKESPRCFDALYTANEMINIIQKADFSRESYTSARELSSKFLSQHNGESQHKIIAIGNCHIDCAWLWPYEETVRKCARSWSSVVHLMERYSNFRFACSQAQQFMWVKRKLPCFV</sequence>
<evidence type="ECO:0000259" key="1">
    <source>
        <dbReference type="Pfam" id="PF01074"/>
    </source>
</evidence>
<keyword evidence="4" id="KW-1185">Reference proteome</keyword>
<comment type="caution">
    <text evidence="3">The sequence shown here is derived from an EMBL/GenBank/DDBJ whole genome shotgun (WGS) entry which is preliminary data.</text>
</comment>
<organism evidence="3 4">
    <name type="scientific">Caerostris extrusa</name>
    <name type="common">Bark spider</name>
    <name type="synonym">Caerostris bankana</name>
    <dbReference type="NCBI Taxonomy" id="172846"/>
    <lineage>
        <taxon>Eukaryota</taxon>
        <taxon>Metazoa</taxon>
        <taxon>Ecdysozoa</taxon>
        <taxon>Arthropoda</taxon>
        <taxon>Chelicerata</taxon>
        <taxon>Arachnida</taxon>
        <taxon>Araneae</taxon>
        <taxon>Araneomorphae</taxon>
        <taxon>Entelegynae</taxon>
        <taxon>Araneoidea</taxon>
        <taxon>Araneidae</taxon>
        <taxon>Caerostris</taxon>
    </lineage>
</organism>
<accession>A0AAV4SIV1</accession>
<dbReference type="GO" id="GO:0009313">
    <property type="term" value="P:oligosaccharide catabolic process"/>
    <property type="evidence" value="ECO:0007669"/>
    <property type="project" value="TreeGrafter"/>
</dbReference>
<proteinExistence type="predicted"/>
<dbReference type="InterPro" id="IPR011330">
    <property type="entry name" value="Glyco_hydro/deAcase_b/a-brl"/>
</dbReference>
<dbReference type="SUPFAM" id="SSF88713">
    <property type="entry name" value="Glycoside hydrolase/deacetylase"/>
    <property type="match status" value="1"/>
</dbReference>
<dbReference type="InterPro" id="IPR027291">
    <property type="entry name" value="Glyco_hydro_38_N_sf"/>
</dbReference>
<feature type="domain" description="Glycoside hydrolase family 38 N-terminal" evidence="1">
    <location>
        <begin position="225"/>
        <end position="284"/>
    </location>
</feature>
<evidence type="ECO:0000259" key="2">
    <source>
        <dbReference type="Pfam" id="PF22907"/>
    </source>
</evidence>
<dbReference type="GO" id="GO:0006013">
    <property type="term" value="P:mannose metabolic process"/>
    <property type="evidence" value="ECO:0007669"/>
    <property type="project" value="InterPro"/>
</dbReference>
<name>A0AAV4SIV1_CAEEX</name>